<dbReference type="OrthoDB" id="405867at2759"/>
<name>A0A1Q9EKE5_SYMMI</name>
<protein>
    <submittedName>
        <fullName evidence="1">Uncharacterized protein</fullName>
    </submittedName>
</protein>
<keyword evidence="2" id="KW-1185">Reference proteome</keyword>
<reference evidence="1 2" key="1">
    <citation type="submission" date="2016-02" db="EMBL/GenBank/DDBJ databases">
        <title>Genome analysis of coral dinoflagellate symbionts highlights evolutionary adaptations to a symbiotic lifestyle.</title>
        <authorList>
            <person name="Aranda M."/>
            <person name="Li Y."/>
            <person name="Liew Y.J."/>
            <person name="Baumgarten S."/>
            <person name="Simakov O."/>
            <person name="Wilson M."/>
            <person name="Piel J."/>
            <person name="Ashoor H."/>
            <person name="Bougouffa S."/>
            <person name="Bajic V.B."/>
            <person name="Ryu T."/>
            <person name="Ravasi T."/>
            <person name="Bayer T."/>
            <person name="Micklem G."/>
            <person name="Kim H."/>
            <person name="Bhak J."/>
            <person name="Lajeunesse T.C."/>
            <person name="Voolstra C.R."/>
        </authorList>
    </citation>
    <scope>NUCLEOTIDE SEQUENCE [LARGE SCALE GENOMIC DNA]</scope>
    <source>
        <strain evidence="1 2">CCMP2467</strain>
    </source>
</reference>
<proteinExistence type="predicted"/>
<dbReference type="EMBL" id="LSRX01000129">
    <property type="protein sequence ID" value="OLQ07916.1"/>
    <property type="molecule type" value="Genomic_DNA"/>
</dbReference>
<sequence>MLSCTGWKSDDAICQVGKGGGHVIHDAEGETRFFESDASDKEPYRWCHHVLVHDLGQSEWCPDRRGSAGQMLGLGLCAGWGELWRCDAKVFLNGKRLVVRGGVCDVSPDDNVSDHRAHQAPTGNGTRDRPPQGPDQILQNPG</sequence>
<dbReference type="Proteomes" id="UP000186817">
    <property type="component" value="Unassembled WGS sequence"/>
</dbReference>
<evidence type="ECO:0000313" key="2">
    <source>
        <dbReference type="Proteomes" id="UP000186817"/>
    </source>
</evidence>
<organism evidence="1 2">
    <name type="scientific">Symbiodinium microadriaticum</name>
    <name type="common">Dinoflagellate</name>
    <name type="synonym">Zooxanthella microadriatica</name>
    <dbReference type="NCBI Taxonomy" id="2951"/>
    <lineage>
        <taxon>Eukaryota</taxon>
        <taxon>Sar</taxon>
        <taxon>Alveolata</taxon>
        <taxon>Dinophyceae</taxon>
        <taxon>Suessiales</taxon>
        <taxon>Symbiodiniaceae</taxon>
        <taxon>Symbiodinium</taxon>
    </lineage>
</organism>
<accession>A0A1Q9EKE5</accession>
<comment type="caution">
    <text evidence="1">The sequence shown here is derived from an EMBL/GenBank/DDBJ whole genome shotgun (WGS) entry which is preliminary data.</text>
</comment>
<evidence type="ECO:0000313" key="1">
    <source>
        <dbReference type="EMBL" id="OLQ07916.1"/>
    </source>
</evidence>
<gene>
    <name evidence="1" type="ORF">AK812_SmicGene8647</name>
</gene>
<dbReference type="AlphaFoldDB" id="A0A1Q9EKE5"/>